<keyword evidence="5" id="KW-1185">Reference proteome</keyword>
<dbReference type="EMBL" id="CP040396">
    <property type="protein sequence ID" value="QCT02801.1"/>
    <property type="molecule type" value="Genomic_DNA"/>
</dbReference>
<dbReference type="GO" id="GO:0016747">
    <property type="term" value="F:acyltransferase activity, transferring groups other than amino-acyl groups"/>
    <property type="evidence" value="ECO:0007669"/>
    <property type="project" value="InterPro"/>
</dbReference>
<sequence length="175" mass="20370">MFNNSTAFIETSSGVFTLAPAEAGEEGMMLQVLVSTAEEMVRQARHQWTPALFDLNLMEQYLSERSVFLLKHEGEPAGMFTIQESDPSYWQDRNDTRYHYLHRLAVLPRYRGFELGRQMIAFAERRSREQGKAGLRLDCVTHLQGLNDYYLRLGYQFVAMQDMGGRTVNLYQKQW</sequence>
<evidence type="ECO:0000313" key="4">
    <source>
        <dbReference type="EMBL" id="QCT02801.1"/>
    </source>
</evidence>
<accession>A0A4P8XMN0</accession>
<evidence type="ECO:0000259" key="3">
    <source>
        <dbReference type="PROSITE" id="PS51186"/>
    </source>
</evidence>
<dbReference type="PANTHER" id="PTHR43877:SF2">
    <property type="entry name" value="AMINOALKYLPHOSPHONATE N-ACETYLTRANSFERASE-RELATED"/>
    <property type="match status" value="1"/>
</dbReference>
<dbReference type="Pfam" id="PF00583">
    <property type="entry name" value="Acetyltransf_1"/>
    <property type="match status" value="1"/>
</dbReference>
<dbReference type="CDD" id="cd04301">
    <property type="entry name" value="NAT_SF"/>
    <property type="match status" value="1"/>
</dbReference>
<feature type="domain" description="N-acetyltransferase" evidence="3">
    <location>
        <begin position="32"/>
        <end position="175"/>
    </location>
</feature>
<gene>
    <name evidence="4" type="ORF">E6C60_2086</name>
</gene>
<dbReference type="PANTHER" id="PTHR43877">
    <property type="entry name" value="AMINOALKYLPHOSPHONATE N-ACETYLTRANSFERASE-RELATED-RELATED"/>
    <property type="match status" value="1"/>
</dbReference>
<dbReference type="InterPro" id="IPR016181">
    <property type="entry name" value="Acyl_CoA_acyltransferase"/>
</dbReference>
<organism evidence="4 5">
    <name type="scientific">Paenibacillus algicola</name>
    <dbReference type="NCBI Taxonomy" id="2565926"/>
    <lineage>
        <taxon>Bacteria</taxon>
        <taxon>Bacillati</taxon>
        <taxon>Bacillota</taxon>
        <taxon>Bacilli</taxon>
        <taxon>Bacillales</taxon>
        <taxon>Paenibacillaceae</taxon>
        <taxon>Paenibacillus</taxon>
    </lineage>
</organism>
<reference evidence="4 5" key="1">
    <citation type="submission" date="2019-05" db="EMBL/GenBank/DDBJ databases">
        <authorList>
            <person name="Chen C."/>
        </authorList>
    </citation>
    <scope>NUCLEOTIDE SEQUENCE [LARGE SCALE GENOMIC DNA]</scope>
    <source>
        <strain evidence="4 5">HB172198</strain>
    </source>
</reference>
<protein>
    <submittedName>
        <fullName evidence="4">GCN5-related N-acetyltransferase</fullName>
    </submittedName>
</protein>
<evidence type="ECO:0000256" key="2">
    <source>
        <dbReference type="ARBA" id="ARBA00023315"/>
    </source>
</evidence>
<dbReference type="InterPro" id="IPR000182">
    <property type="entry name" value="GNAT_dom"/>
</dbReference>
<keyword evidence="2" id="KW-0012">Acyltransferase</keyword>
<dbReference type="InterPro" id="IPR050832">
    <property type="entry name" value="Bact_Acetyltransf"/>
</dbReference>
<dbReference type="KEGG" id="palo:E6C60_2086"/>
<dbReference type="OrthoDB" id="6382410at2"/>
<dbReference type="RefSeq" id="WP_138225777.1">
    <property type="nucleotide sequence ID" value="NZ_CP040396.1"/>
</dbReference>
<dbReference type="Proteomes" id="UP000300879">
    <property type="component" value="Chromosome"/>
</dbReference>
<name>A0A4P8XMN0_9BACL</name>
<evidence type="ECO:0000256" key="1">
    <source>
        <dbReference type="ARBA" id="ARBA00022679"/>
    </source>
</evidence>
<keyword evidence="1 4" id="KW-0808">Transferase</keyword>
<dbReference type="PROSITE" id="PS51186">
    <property type="entry name" value="GNAT"/>
    <property type="match status" value="1"/>
</dbReference>
<dbReference type="SUPFAM" id="SSF55729">
    <property type="entry name" value="Acyl-CoA N-acyltransferases (Nat)"/>
    <property type="match status" value="1"/>
</dbReference>
<dbReference type="Gene3D" id="3.40.630.30">
    <property type="match status" value="1"/>
</dbReference>
<proteinExistence type="predicted"/>
<evidence type="ECO:0000313" key="5">
    <source>
        <dbReference type="Proteomes" id="UP000300879"/>
    </source>
</evidence>
<dbReference type="AlphaFoldDB" id="A0A4P8XMN0"/>